<feature type="domain" description="Peptidase S9 prolyl oligopeptidase catalytic" evidence="18">
    <location>
        <begin position="554"/>
        <end position="758"/>
    </location>
</feature>
<keyword evidence="16" id="KW-0325">Glycoprotein</keyword>
<dbReference type="GO" id="GO:0004177">
    <property type="term" value="F:aminopeptidase activity"/>
    <property type="evidence" value="ECO:0007669"/>
    <property type="project" value="UniProtKB-KW"/>
</dbReference>
<keyword evidence="11" id="KW-0378">Hydrolase</keyword>
<dbReference type="Gene3D" id="3.40.50.1820">
    <property type="entry name" value="alpha/beta hydrolase"/>
    <property type="match status" value="1"/>
</dbReference>
<dbReference type="GO" id="GO:0006508">
    <property type="term" value="P:proteolysis"/>
    <property type="evidence" value="ECO:0007669"/>
    <property type="project" value="UniProtKB-KW"/>
</dbReference>
<evidence type="ECO:0000256" key="15">
    <source>
        <dbReference type="ARBA" id="ARBA00023136"/>
    </source>
</evidence>
<dbReference type="InterPro" id="IPR029058">
    <property type="entry name" value="AB_hydrolase_fold"/>
</dbReference>
<comment type="similarity">
    <text evidence="4">Belongs to the peptidase S9B family.</text>
</comment>
<evidence type="ECO:0000256" key="13">
    <source>
        <dbReference type="ARBA" id="ARBA00022968"/>
    </source>
</evidence>
<dbReference type="FunFam" id="3.40.50.1820:FF:000003">
    <property type="entry name" value="Dipeptidyl peptidase 4"/>
    <property type="match status" value="1"/>
</dbReference>
<evidence type="ECO:0000256" key="3">
    <source>
        <dbReference type="ARBA" id="ARBA00004576"/>
    </source>
</evidence>
<dbReference type="GO" id="GO:0005886">
    <property type="term" value="C:plasma membrane"/>
    <property type="evidence" value="ECO:0007669"/>
    <property type="project" value="TreeGrafter"/>
</dbReference>
<evidence type="ECO:0000259" key="18">
    <source>
        <dbReference type="Pfam" id="PF00326"/>
    </source>
</evidence>
<dbReference type="InterPro" id="IPR002469">
    <property type="entry name" value="Peptidase_S9B_N"/>
</dbReference>
<keyword evidence="14" id="KW-1133">Transmembrane helix</keyword>
<feature type="compositionally biased region" description="Polar residues" evidence="17">
    <location>
        <begin position="8"/>
        <end position="25"/>
    </location>
</feature>
<dbReference type="SUPFAM" id="SSF82171">
    <property type="entry name" value="DPP6 N-terminal domain-like"/>
    <property type="match status" value="1"/>
</dbReference>
<dbReference type="InterPro" id="IPR001375">
    <property type="entry name" value="Peptidase_S9_cat"/>
</dbReference>
<dbReference type="GO" id="GO:0008239">
    <property type="term" value="F:dipeptidyl-peptidase activity"/>
    <property type="evidence" value="ECO:0007669"/>
    <property type="project" value="UniProtKB-EC"/>
</dbReference>
<evidence type="ECO:0000256" key="7">
    <source>
        <dbReference type="ARBA" id="ARBA00022438"/>
    </source>
</evidence>
<feature type="region of interest" description="Disordered" evidence="17">
    <location>
        <begin position="1"/>
        <end position="56"/>
    </location>
</feature>
<dbReference type="EMBL" id="NJET01000051">
    <property type="protein sequence ID" value="PHH63350.1"/>
    <property type="molecule type" value="Genomic_DNA"/>
</dbReference>
<keyword evidence="10" id="KW-0812">Transmembrane</keyword>
<evidence type="ECO:0000256" key="2">
    <source>
        <dbReference type="ARBA" id="ARBA00002218"/>
    </source>
</evidence>
<feature type="compositionally biased region" description="Basic and acidic residues" evidence="17">
    <location>
        <begin position="27"/>
        <end position="37"/>
    </location>
</feature>
<reference evidence="20 21" key="1">
    <citation type="submission" date="2017-06" db="EMBL/GenBank/DDBJ databases">
        <title>Ant-infecting Ophiocordyceps genomes reveal a high diversity of potential behavioral manipulation genes and a possible major role for enterotoxins.</title>
        <authorList>
            <person name="De Bekker C."/>
            <person name="Evans H.C."/>
            <person name="Brachmann A."/>
            <person name="Hughes D.P."/>
        </authorList>
    </citation>
    <scope>NUCLEOTIDE SEQUENCE [LARGE SCALE GENOMIC DNA]</scope>
    <source>
        <strain evidence="20 21">Map64</strain>
    </source>
</reference>
<protein>
    <recommendedName>
        <fullName evidence="6">Probable dipeptidyl-aminopeptidase B</fullName>
        <ecNumber evidence="5">3.4.14.5</ecNumber>
    </recommendedName>
</protein>
<evidence type="ECO:0000256" key="6">
    <source>
        <dbReference type="ARBA" id="ARBA00014118"/>
    </source>
</evidence>
<keyword evidence="7" id="KW-0031">Aminopeptidase</keyword>
<organism evidence="20 21">
    <name type="scientific">Ophiocordyceps australis</name>
    <dbReference type="NCBI Taxonomy" id="1399860"/>
    <lineage>
        <taxon>Eukaryota</taxon>
        <taxon>Fungi</taxon>
        <taxon>Dikarya</taxon>
        <taxon>Ascomycota</taxon>
        <taxon>Pezizomycotina</taxon>
        <taxon>Sordariomycetes</taxon>
        <taxon>Hypocreomycetidae</taxon>
        <taxon>Hypocreales</taxon>
        <taxon>Ophiocordycipitaceae</taxon>
        <taxon>Ophiocordyceps</taxon>
    </lineage>
</organism>
<dbReference type="EC" id="3.4.14.5" evidence="5"/>
<dbReference type="STRING" id="1399860.A0A2C5Y7D2"/>
<evidence type="ECO:0000256" key="16">
    <source>
        <dbReference type="ARBA" id="ARBA00023180"/>
    </source>
</evidence>
<evidence type="ECO:0000256" key="12">
    <source>
        <dbReference type="ARBA" id="ARBA00022825"/>
    </source>
</evidence>
<evidence type="ECO:0000256" key="5">
    <source>
        <dbReference type="ARBA" id="ARBA00012062"/>
    </source>
</evidence>
<dbReference type="SUPFAM" id="SSF53474">
    <property type="entry name" value="alpha/beta-Hydrolases"/>
    <property type="match status" value="1"/>
</dbReference>
<evidence type="ECO:0000259" key="19">
    <source>
        <dbReference type="Pfam" id="PF00930"/>
    </source>
</evidence>
<keyword evidence="13" id="KW-0735">Signal-anchor</keyword>
<comment type="caution">
    <text evidence="20">The sequence shown here is derived from an EMBL/GenBank/DDBJ whole genome shotgun (WGS) entry which is preliminary data.</text>
</comment>
<feature type="domain" description="Dipeptidylpeptidase IV N-terminal" evidence="19">
    <location>
        <begin position="289"/>
        <end position="467"/>
    </location>
</feature>
<evidence type="ECO:0000313" key="20">
    <source>
        <dbReference type="EMBL" id="PHH63350.1"/>
    </source>
</evidence>
<evidence type="ECO:0000256" key="9">
    <source>
        <dbReference type="ARBA" id="ARBA00022670"/>
    </source>
</evidence>
<dbReference type="InterPro" id="IPR050278">
    <property type="entry name" value="Serine_Prot_S9B/DPPIV"/>
</dbReference>
<proteinExistence type="inferred from homology"/>
<dbReference type="PANTHER" id="PTHR11731:SF200">
    <property type="entry name" value="DIPEPTIDYL PEPTIDASE 10, ISOFORM B"/>
    <property type="match status" value="1"/>
</dbReference>
<evidence type="ECO:0000256" key="4">
    <source>
        <dbReference type="ARBA" id="ARBA00006150"/>
    </source>
</evidence>
<evidence type="ECO:0000256" key="8">
    <source>
        <dbReference type="ARBA" id="ARBA00022554"/>
    </source>
</evidence>
<comment type="function">
    <text evidence="2">Type IV dipeptidyl-peptidase which removes N-terminal dipeptides sequentially from polypeptides having unsubstituted N-termini provided that the penultimate residue is proline.</text>
</comment>
<dbReference type="Pfam" id="PF00326">
    <property type="entry name" value="Peptidase_S9"/>
    <property type="match status" value="1"/>
</dbReference>
<feature type="domain" description="Dipeptidylpeptidase IV N-terminal" evidence="19">
    <location>
        <begin position="153"/>
        <end position="279"/>
    </location>
</feature>
<evidence type="ECO:0000256" key="14">
    <source>
        <dbReference type="ARBA" id="ARBA00022989"/>
    </source>
</evidence>
<keyword evidence="15" id="KW-0472">Membrane</keyword>
<dbReference type="Gene3D" id="2.140.10.30">
    <property type="entry name" value="Dipeptidylpeptidase IV, N-terminal domain"/>
    <property type="match status" value="2"/>
</dbReference>
<comment type="subcellular location">
    <subcellularLocation>
        <location evidence="3">Vacuole membrane</location>
        <topology evidence="3">Single-pass type II membrane protein</topology>
    </subcellularLocation>
</comment>
<accession>A0A2C5Y7D2</accession>
<gene>
    <name evidence="20" type="ORF">CDD81_6047</name>
</gene>
<dbReference type="Pfam" id="PF00930">
    <property type="entry name" value="DPPIV_N"/>
    <property type="match status" value="2"/>
</dbReference>
<keyword evidence="8" id="KW-0926">Vacuole</keyword>
<name>A0A2C5Y7D2_9HYPO</name>
<evidence type="ECO:0000313" key="21">
    <source>
        <dbReference type="Proteomes" id="UP000226192"/>
    </source>
</evidence>
<dbReference type="GO" id="GO:0005774">
    <property type="term" value="C:vacuolar membrane"/>
    <property type="evidence" value="ECO:0007669"/>
    <property type="project" value="UniProtKB-SubCell"/>
</dbReference>
<dbReference type="GO" id="GO:0008236">
    <property type="term" value="F:serine-type peptidase activity"/>
    <property type="evidence" value="ECO:0007669"/>
    <property type="project" value="UniProtKB-KW"/>
</dbReference>
<sequence>MAIPKTPDNGSEGSRASLDSLSSVQAYRDDSAMDSERGPFLASTTPPPPAATRKAMDRGLRRCLVVGSYRHASDAEHDPDAMTRGSGKQITMEQVQSGYWQPRSRSIEWIADPDGNDGLLLEQGAPNKDYLRAQLAATLGSALTYMPEWTRPSPNLEKVLLGVEKKQNWRHSFTASYFVLDVASGAVEPLVPGNAAARVQLATWSPLSSCIAFTMDNNLYLRHLNDSAAAVQITADGGPEYFYGVPDWVYEEEVFGAAAATWWSADGTHLAFLRTNESGEAYPERRLINQQTFSISLDNDFADSDRIINNVLWASHHVLLKQTNRVGDHVRVVLLDGGWYEVSHKMAFVPADASRGRPHDGYVDTIVHHGFNHLAYFAPLDNPEPLMLTSGPWEVEDGALAVDAPHGLVYFVAAKHSSITRHVYSVRLDGSHLTPLTDDEQDAYYSASFSSHAGYALVSYSGPRVPTQQVISTPSNPAPTPYNRTIEDNAQLAQRARTHQLPLLVHGQLDIGNGTLLNYMERRPPHFDPERAHPVLFQQYSGPESQSVSRRFRVDFHSYLAASLGYLVITVDPRGTGFRGRAHRVPVRRQLGLLEAADHIAAARLLSQRPYVDADRLAIWGWSYGAFQTLKTLELDAGHTFSYGMAVAPVTDWHFYDSVYTERYMDTPQANPDGYAASRIANASALAQSCRFLVMHGLADDNVHLQNTAALIDALDLASVTNYDLHVFPDSDHSISFHNANTIVYEKLRTWLINAFNGEWLKIADPKPIDKLRKRLPSPHAPDTPQTIPL</sequence>
<evidence type="ECO:0000256" key="1">
    <source>
        <dbReference type="ARBA" id="ARBA00001257"/>
    </source>
</evidence>
<evidence type="ECO:0000256" key="11">
    <source>
        <dbReference type="ARBA" id="ARBA00022801"/>
    </source>
</evidence>
<keyword evidence="12" id="KW-0720">Serine protease</keyword>
<dbReference type="OrthoDB" id="16520at2759"/>
<evidence type="ECO:0000256" key="17">
    <source>
        <dbReference type="SAM" id="MobiDB-lite"/>
    </source>
</evidence>
<dbReference type="AlphaFoldDB" id="A0A2C5Y7D2"/>
<dbReference type="PANTHER" id="PTHR11731">
    <property type="entry name" value="PROTEASE FAMILY S9B,C DIPEPTIDYL-PEPTIDASE IV-RELATED"/>
    <property type="match status" value="1"/>
</dbReference>
<evidence type="ECO:0000256" key="10">
    <source>
        <dbReference type="ARBA" id="ARBA00022692"/>
    </source>
</evidence>
<dbReference type="Proteomes" id="UP000226192">
    <property type="component" value="Unassembled WGS sequence"/>
</dbReference>
<keyword evidence="21" id="KW-1185">Reference proteome</keyword>
<keyword evidence="9" id="KW-0645">Protease</keyword>
<comment type="catalytic activity">
    <reaction evidence="1">
        <text>Release of an N-terminal dipeptide, Xaa-Yaa-|-Zaa-, from a polypeptide, preferentially when Yaa is Pro, provided Zaa is neither Pro nor hydroxyproline.</text>
        <dbReference type="EC" id="3.4.14.5"/>
    </reaction>
</comment>